<dbReference type="CDD" id="cd03448">
    <property type="entry name" value="HDE_HSD"/>
    <property type="match status" value="1"/>
</dbReference>
<keyword evidence="9" id="KW-0408">Iron</keyword>
<dbReference type="SUPFAM" id="SSF51197">
    <property type="entry name" value="Clavaminate synthase-like"/>
    <property type="match status" value="1"/>
</dbReference>
<evidence type="ECO:0000259" key="18">
    <source>
        <dbReference type="Pfam" id="PF06155"/>
    </source>
</evidence>
<comment type="function">
    <text evidence="13">Converts trimethyllysine (TML) into hydroxytrimethyllysine (HTML).</text>
</comment>
<evidence type="ECO:0000313" key="20">
    <source>
        <dbReference type="EMBL" id="EEH04856.1"/>
    </source>
</evidence>
<evidence type="ECO:0000256" key="7">
    <source>
        <dbReference type="ARBA" id="ARBA00022964"/>
    </source>
</evidence>
<dbReference type="InterPro" id="IPR002539">
    <property type="entry name" value="MaoC-like_dom"/>
</dbReference>
<dbReference type="SUPFAM" id="SSF54637">
    <property type="entry name" value="Thioesterase/thiol ester dehydrase-isomerase"/>
    <property type="match status" value="2"/>
</dbReference>
<dbReference type="Pfam" id="PF22622">
    <property type="entry name" value="MFE-2_hydrat-2_N"/>
    <property type="match status" value="1"/>
</dbReference>
<evidence type="ECO:0000259" key="17">
    <source>
        <dbReference type="Pfam" id="PF02668"/>
    </source>
</evidence>
<protein>
    <recommendedName>
        <fullName evidence="15">Trimethyllysine dioxygenase</fullName>
        <ecNumber evidence="4">1.14.11.8</ecNumber>
    </recommendedName>
    <alternativeName>
        <fullName evidence="11">Epsilon-trimethyllysine 2-oxoglutarate dioxygenase</fullName>
    </alternativeName>
    <alternativeName>
        <fullName evidence="10">TML hydroxylase</fullName>
    </alternativeName>
    <alternativeName>
        <fullName evidence="12">TML-alpha-ketoglutarate dioxygenase</fullName>
    </alternativeName>
</protein>
<evidence type="ECO:0000256" key="6">
    <source>
        <dbReference type="ARBA" id="ARBA00022873"/>
    </source>
</evidence>
<sequence length="929" mass="103451">MSGPGVGHQFPSQDVSWTKRDALLFANSIGAKADELHFLYELHPNFTLFPTYPIILPFKLTNQEVTDFYAQKTGNAIPGVPNFDSRRVVDGQRKMTFLKPLPVSSAGRQFELRSSVIGVYDKGKVGSVVETEQQIVDKETGEIYTKAVGSGFFVGQGNWGGPKGPATVNYPPPKDKEPDVVYEYQTDANTPLLYRLNGDYNPLHATPEPGQKMGFGGVIIHGLFSWNMAAHAILKTLGGSNPKNLKEFQARFASPVIPGVKLITEIWRTGKPEGGFEEVVFVVKNGEGKVVLSNGRALVNIVGGNSKLRQVGGFAGMSGWLPYNRQLEDIFQPFAGDVMDDNTFDLFTQSPPLRADDGSDNNDSKSAELQAINHIRDILDLSMLPALATHNFQSPVFLGYGSADEKVSVNLGQSMVDFLQKRLDMDVTWKAYGGFGHWCKIPDEIDDIVRFFEGEEAAIGRITSAMNSSSFVPIKRAIQVVGERIPSTSFVYQACRGQPAITSWSARKAHSYGLSFPGRARMGSMGLFSSLAANHHPAALAGAAKHSGAVSEQGYPPVSVDLPGGVTGKWPSLWLRDNCQCKKCIHPDTRQRLVDTFSIPGDIHPSTVRKLDNYLEIEWANDGHTSTYSYSWLSEHHLKQRGESDIVRFGAEKQSVSNDPNTYPTVLYDEVMLSDDGVRKWTDQIYRWGFSFVKGCPATPEATEKLLERIAFIRPTHYGGFWDFTSDLSLKDMAYTTEGLGGHTDTTYFTDPAGLQMFHMLSHTNGSGGESLLVDGFEAAKTLYNEDPEAYEVLKEFGVDGHASGNEHVCIQPACPFPVFNHHPITGELYQVRWNNEDRRPMVNGSPEEISKWYAAARKWNEIITRKDMEHWFQLDPGSPMIFDNWRMLHGRAPFSGKRRICGGYVNHDDFMSRYWLLRYGREKVLNKI</sequence>
<dbReference type="Gene3D" id="3.10.129.10">
    <property type="entry name" value="Hotdog Thioesterase"/>
    <property type="match status" value="2"/>
</dbReference>
<evidence type="ECO:0000256" key="14">
    <source>
        <dbReference type="ARBA" id="ARBA00049334"/>
    </source>
</evidence>
<keyword evidence="5" id="KW-0479">Metal-binding</keyword>
<dbReference type="GO" id="GO:0050353">
    <property type="term" value="F:trimethyllysine dioxygenase activity"/>
    <property type="evidence" value="ECO:0007669"/>
    <property type="project" value="UniProtKB-EC"/>
</dbReference>
<dbReference type="HOGENOM" id="CLU_314717_0_0_1"/>
<dbReference type="Gene3D" id="3.60.130.10">
    <property type="entry name" value="Clavaminate synthase-like"/>
    <property type="match status" value="1"/>
</dbReference>
<dbReference type="CDD" id="cd00250">
    <property type="entry name" value="CAS_like"/>
    <property type="match status" value="1"/>
</dbReference>
<dbReference type="Pfam" id="PF01575">
    <property type="entry name" value="MaoC_dehydratas"/>
    <property type="match status" value="1"/>
</dbReference>
<evidence type="ECO:0000256" key="15">
    <source>
        <dbReference type="ARBA" id="ARBA00071191"/>
    </source>
</evidence>
<name>C0NV43_AJECG</name>
<dbReference type="FunFam" id="3.60.130.10:FF:000001">
    <property type="entry name" value="Trimethyllysine dioxygenase, mitochondrial"/>
    <property type="match status" value="1"/>
</dbReference>
<keyword evidence="7 20" id="KW-0223">Dioxygenase</keyword>
<dbReference type="Proteomes" id="UP000001631">
    <property type="component" value="Unassembled WGS sequence"/>
</dbReference>
<dbReference type="InterPro" id="IPR010376">
    <property type="entry name" value="GBBH-like_N"/>
</dbReference>
<dbReference type="STRING" id="447093.C0NV43"/>
<dbReference type="GO" id="GO:0005506">
    <property type="term" value="F:iron ion binding"/>
    <property type="evidence" value="ECO:0007669"/>
    <property type="project" value="InterPro"/>
</dbReference>
<dbReference type="GO" id="GO:0003857">
    <property type="term" value="F:(3S)-3-hydroxyacyl-CoA dehydrogenase (NAD+) activity"/>
    <property type="evidence" value="ECO:0007669"/>
    <property type="project" value="TreeGrafter"/>
</dbReference>
<accession>C0NV43</accession>
<gene>
    <name evidence="20" type="ORF">HCBG_06807</name>
</gene>
<feature type="domain" description="TauD/TfdA-like" evidence="17">
    <location>
        <begin position="666"/>
        <end position="904"/>
    </location>
</feature>
<evidence type="ECO:0000256" key="4">
    <source>
        <dbReference type="ARBA" id="ARBA00012267"/>
    </source>
</evidence>
<feature type="domain" description="MaoC-like" evidence="16">
    <location>
        <begin position="175"/>
        <end position="285"/>
    </location>
</feature>
<comment type="catalytic activity">
    <reaction evidence="14">
        <text>N(6),N(6),N(6)-trimethyl-L-lysine + 2-oxoglutarate + O2 = (3S)-3-hydroxy-N(6),N(6),N(6)-trimethyl-L-lysine + succinate + CO2</text>
        <dbReference type="Rhea" id="RHEA:14181"/>
        <dbReference type="ChEBI" id="CHEBI:15379"/>
        <dbReference type="ChEBI" id="CHEBI:16526"/>
        <dbReference type="ChEBI" id="CHEBI:16810"/>
        <dbReference type="ChEBI" id="CHEBI:30031"/>
        <dbReference type="ChEBI" id="CHEBI:58100"/>
        <dbReference type="ChEBI" id="CHEBI:141499"/>
        <dbReference type="EC" id="1.14.11.8"/>
    </reaction>
</comment>
<evidence type="ECO:0000256" key="12">
    <source>
        <dbReference type="ARBA" id="ARBA00032283"/>
    </source>
</evidence>
<dbReference type="EC" id="1.14.11.8" evidence="4"/>
<feature type="domain" description="Gamma-butyrobetaine hydroxylase-like N-terminal" evidence="18">
    <location>
        <begin position="563"/>
        <end position="633"/>
    </location>
</feature>
<keyword evidence="21" id="KW-1185">Reference proteome</keyword>
<dbReference type="InParanoid" id="C0NV43"/>
<feature type="domain" description="Peroxisomal multifunctional enzyme type 2-like N-terminal" evidence="19">
    <location>
        <begin position="17"/>
        <end position="155"/>
    </location>
</feature>
<dbReference type="InterPro" id="IPR012776">
    <property type="entry name" value="Trimethyllysine_dOase"/>
</dbReference>
<dbReference type="RefSeq" id="XP_045285337.1">
    <property type="nucleotide sequence ID" value="XM_045433856.1"/>
</dbReference>
<dbReference type="EMBL" id="GG663372">
    <property type="protein sequence ID" value="EEH04856.1"/>
    <property type="molecule type" value="Genomic_DNA"/>
</dbReference>
<dbReference type="InterPro" id="IPR038492">
    <property type="entry name" value="GBBH-like_N_sf"/>
</dbReference>
<dbReference type="PANTHER" id="PTHR13078:SF57">
    <property type="entry name" value="DEHYDRATASE, PUTATIVE (AFU_ORTHOLOGUE AFUA_5G00640)-RELATED"/>
    <property type="match status" value="1"/>
</dbReference>
<keyword evidence="6" id="KW-0124">Carnitine biosynthesis</keyword>
<dbReference type="InterPro" id="IPR054357">
    <property type="entry name" value="MFE-2_N"/>
</dbReference>
<evidence type="ECO:0000256" key="3">
    <source>
        <dbReference type="ARBA" id="ARBA00008654"/>
    </source>
</evidence>
<dbReference type="NCBIfam" id="TIGR02410">
    <property type="entry name" value="carnitine_TMLD"/>
    <property type="match status" value="1"/>
</dbReference>
<evidence type="ECO:0000256" key="2">
    <source>
        <dbReference type="ARBA" id="ARBA00001961"/>
    </source>
</evidence>
<organism evidence="20 21">
    <name type="scientific">Ajellomyces capsulatus (strain G186AR / H82 / ATCC MYA-2454 / RMSCC 2432)</name>
    <name type="common">Darling's disease fungus</name>
    <name type="synonym">Histoplasma capsulatum</name>
    <dbReference type="NCBI Taxonomy" id="447093"/>
    <lineage>
        <taxon>Eukaryota</taxon>
        <taxon>Fungi</taxon>
        <taxon>Dikarya</taxon>
        <taxon>Ascomycota</taxon>
        <taxon>Pezizomycotina</taxon>
        <taxon>Eurotiomycetes</taxon>
        <taxon>Eurotiomycetidae</taxon>
        <taxon>Onygenales</taxon>
        <taxon>Ajellomycetaceae</taxon>
        <taxon>Histoplasma</taxon>
    </lineage>
</organism>
<evidence type="ECO:0000256" key="9">
    <source>
        <dbReference type="ARBA" id="ARBA00023004"/>
    </source>
</evidence>
<dbReference type="Gene3D" id="3.30.2020.30">
    <property type="match status" value="1"/>
</dbReference>
<dbReference type="VEuPathDB" id="FungiDB:I7I50_12632"/>
<dbReference type="GO" id="GO:0045329">
    <property type="term" value="P:carnitine biosynthetic process"/>
    <property type="evidence" value="ECO:0007669"/>
    <property type="project" value="UniProtKB-UniPathway"/>
</dbReference>
<dbReference type="GeneID" id="69039823"/>
<evidence type="ECO:0000256" key="5">
    <source>
        <dbReference type="ARBA" id="ARBA00022723"/>
    </source>
</evidence>
<evidence type="ECO:0000313" key="21">
    <source>
        <dbReference type="Proteomes" id="UP000001631"/>
    </source>
</evidence>
<dbReference type="Pfam" id="PF02668">
    <property type="entry name" value="TauD"/>
    <property type="match status" value="1"/>
</dbReference>
<dbReference type="GO" id="GO:0005777">
    <property type="term" value="C:peroxisome"/>
    <property type="evidence" value="ECO:0007669"/>
    <property type="project" value="TreeGrafter"/>
</dbReference>
<dbReference type="FunFam" id="3.30.2020.30:FF:000002">
    <property type="entry name" value="Putative gamma-butyrobetaine dioxygenase"/>
    <property type="match status" value="1"/>
</dbReference>
<evidence type="ECO:0000256" key="11">
    <source>
        <dbReference type="ARBA" id="ARBA00031778"/>
    </source>
</evidence>
<dbReference type="InterPro" id="IPR003819">
    <property type="entry name" value="TauD/TfdA-like"/>
</dbReference>
<evidence type="ECO:0000259" key="19">
    <source>
        <dbReference type="Pfam" id="PF22622"/>
    </source>
</evidence>
<dbReference type="VEuPathDB" id="FungiDB:I7I50_12385"/>
<dbReference type="InterPro" id="IPR029069">
    <property type="entry name" value="HotDog_dom_sf"/>
</dbReference>
<evidence type="ECO:0000256" key="10">
    <source>
        <dbReference type="ARBA" id="ARBA00030363"/>
    </source>
</evidence>
<dbReference type="PANTHER" id="PTHR13078">
    <property type="entry name" value="PEROXISOMAL MULTIFUNCTIONAL ENZYME TYPE 2-RELATED"/>
    <property type="match status" value="1"/>
</dbReference>
<dbReference type="InterPro" id="IPR029058">
    <property type="entry name" value="AB_hydrolase_fold"/>
</dbReference>
<dbReference type="Gene3D" id="3.40.50.1820">
    <property type="entry name" value="alpha/beta hydrolase"/>
    <property type="match status" value="1"/>
</dbReference>
<dbReference type="GO" id="GO:0006635">
    <property type="term" value="P:fatty acid beta-oxidation"/>
    <property type="evidence" value="ECO:0007669"/>
    <property type="project" value="TreeGrafter"/>
</dbReference>
<comment type="similarity">
    <text evidence="3">Belongs to the gamma-BBH/TMLD family.</text>
</comment>
<dbReference type="AlphaFoldDB" id="C0NV43"/>
<evidence type="ECO:0000256" key="8">
    <source>
        <dbReference type="ARBA" id="ARBA00023002"/>
    </source>
</evidence>
<reference evidence="20" key="1">
    <citation type="submission" date="2009-02" db="EMBL/GenBank/DDBJ databases">
        <title>The Genome Sequence of Ajellomyces capsulatus strain G186AR.</title>
        <authorList>
            <consortium name="The Broad Institute Genome Sequencing Platform"/>
            <person name="Champion M."/>
            <person name="Cuomo C."/>
            <person name="Ma L.-J."/>
            <person name="Henn M.R."/>
            <person name="Sil A."/>
            <person name="Goldman B."/>
            <person name="Young S.K."/>
            <person name="Kodira C.D."/>
            <person name="Zeng Q."/>
            <person name="Koehrsen M."/>
            <person name="Alvarado L."/>
            <person name="Berlin A."/>
            <person name="Borenstein D."/>
            <person name="Chen Z."/>
            <person name="Engels R."/>
            <person name="Freedman E."/>
            <person name="Gellesch M."/>
            <person name="Goldberg J."/>
            <person name="Griggs A."/>
            <person name="Gujja S."/>
            <person name="Heiman D."/>
            <person name="Hepburn T."/>
            <person name="Howarth C."/>
            <person name="Jen D."/>
            <person name="Larson L."/>
            <person name="Lewis B."/>
            <person name="Mehta T."/>
            <person name="Park D."/>
            <person name="Pearson M."/>
            <person name="Roberts A."/>
            <person name="Saif S."/>
            <person name="Shea T."/>
            <person name="Shenoy N."/>
            <person name="Sisk P."/>
            <person name="Stolte C."/>
            <person name="Sykes S."/>
            <person name="Walk T."/>
            <person name="White J."/>
            <person name="Yandava C."/>
            <person name="Klein B."/>
            <person name="McEwen J.G."/>
            <person name="Puccia R."/>
            <person name="Goldman G.H."/>
            <person name="Felipe M.S."/>
            <person name="Nino-Vega G."/>
            <person name="San-Blas G."/>
            <person name="Taylor J."/>
            <person name="Mendoza L."/>
            <person name="Galagan J."/>
            <person name="Nusbaum C."/>
            <person name="Birren B."/>
        </authorList>
    </citation>
    <scope>NUCLEOTIDE SEQUENCE</scope>
    <source>
        <strain evidence="20">G186AR</strain>
    </source>
</reference>
<dbReference type="SUPFAM" id="SSF53474">
    <property type="entry name" value="alpha/beta-Hydrolases"/>
    <property type="match status" value="1"/>
</dbReference>
<comment type="cofactor">
    <cofactor evidence="2">
        <name>L-ascorbate</name>
        <dbReference type="ChEBI" id="CHEBI:38290"/>
    </cofactor>
</comment>
<dbReference type="Pfam" id="PF06155">
    <property type="entry name" value="GBBH-like_N"/>
    <property type="match status" value="1"/>
</dbReference>
<evidence type="ECO:0000256" key="1">
    <source>
        <dbReference type="ARBA" id="ARBA00001954"/>
    </source>
</evidence>
<keyword evidence="8" id="KW-0560">Oxidoreductase</keyword>
<dbReference type="InterPro" id="IPR042098">
    <property type="entry name" value="TauD-like_sf"/>
</dbReference>
<evidence type="ECO:0000259" key="16">
    <source>
        <dbReference type="Pfam" id="PF01575"/>
    </source>
</evidence>
<comment type="cofactor">
    <cofactor evidence="1">
        <name>Fe(2+)</name>
        <dbReference type="ChEBI" id="CHEBI:29033"/>
    </cofactor>
</comment>
<dbReference type="GO" id="GO:0044594">
    <property type="term" value="F:17-beta-hydroxysteroid dehydrogenase (NAD+) activity"/>
    <property type="evidence" value="ECO:0007669"/>
    <property type="project" value="TreeGrafter"/>
</dbReference>
<dbReference type="GO" id="GO:0004300">
    <property type="term" value="F:enoyl-CoA hydratase activity"/>
    <property type="evidence" value="ECO:0007669"/>
    <property type="project" value="TreeGrafter"/>
</dbReference>
<dbReference type="UniPathway" id="UPA00118"/>
<evidence type="ECO:0000256" key="13">
    <source>
        <dbReference type="ARBA" id="ARBA00046008"/>
    </source>
</evidence>
<proteinExistence type="inferred from homology"/>